<gene>
    <name evidence="2" type="ORF">GCK72_006346</name>
</gene>
<keyword evidence="1" id="KW-0812">Transmembrane</keyword>
<evidence type="ECO:0000256" key="1">
    <source>
        <dbReference type="SAM" id="Phobius"/>
    </source>
</evidence>
<dbReference type="Proteomes" id="UP000483820">
    <property type="component" value="Chromosome II"/>
</dbReference>
<organism evidence="2 3">
    <name type="scientific">Caenorhabditis remanei</name>
    <name type="common">Caenorhabditis vulgaris</name>
    <dbReference type="NCBI Taxonomy" id="31234"/>
    <lineage>
        <taxon>Eukaryota</taxon>
        <taxon>Metazoa</taxon>
        <taxon>Ecdysozoa</taxon>
        <taxon>Nematoda</taxon>
        <taxon>Chromadorea</taxon>
        <taxon>Rhabditida</taxon>
        <taxon>Rhabditina</taxon>
        <taxon>Rhabditomorpha</taxon>
        <taxon>Rhabditoidea</taxon>
        <taxon>Rhabditidae</taxon>
        <taxon>Peloderinae</taxon>
        <taxon>Caenorhabditis</taxon>
    </lineage>
</organism>
<accession>A0A6A5HGG3</accession>
<dbReference type="RefSeq" id="XP_053589783.1">
    <property type="nucleotide sequence ID" value="XM_053725589.1"/>
</dbReference>
<dbReference type="EMBL" id="WUAV01000002">
    <property type="protein sequence ID" value="KAF1766389.1"/>
    <property type="molecule type" value="Genomic_DNA"/>
</dbReference>
<evidence type="ECO:0000313" key="3">
    <source>
        <dbReference type="Proteomes" id="UP000483820"/>
    </source>
</evidence>
<dbReference type="AlphaFoldDB" id="A0A6A5HGG3"/>
<keyword evidence="1" id="KW-0472">Membrane</keyword>
<name>A0A6A5HGG3_CAERE</name>
<dbReference type="KEGG" id="crq:GCK72_006346"/>
<evidence type="ECO:0000313" key="2">
    <source>
        <dbReference type="EMBL" id="KAF1766389.1"/>
    </source>
</evidence>
<comment type="caution">
    <text evidence="2">The sequence shown here is derived from an EMBL/GenBank/DDBJ whole genome shotgun (WGS) entry which is preliminary data.</text>
</comment>
<dbReference type="GeneID" id="78774181"/>
<protein>
    <submittedName>
        <fullName evidence="2">Uncharacterized protein</fullName>
    </submittedName>
</protein>
<proteinExistence type="predicted"/>
<keyword evidence="1" id="KW-1133">Transmembrane helix</keyword>
<feature type="transmembrane region" description="Helical" evidence="1">
    <location>
        <begin position="63"/>
        <end position="87"/>
    </location>
</feature>
<sequence length="168" mass="19375">MSGRHSIVIDFSRKPGASVEFKRVRHDSDESVLSNPPKKLECGWLPCCMSPEDAESFGHHVSIFMVALVAFATFFCVTFILVLVFILETNRHHIFPLTPEQRPSDVYKRTFSIHKDSNKLFHQIHRLSYWQQLQDDPYYMSVGIRNLGNLLGMEHTLLRGNNEENGNL</sequence>
<reference evidence="2 3" key="1">
    <citation type="submission" date="2019-12" db="EMBL/GenBank/DDBJ databases">
        <title>Chromosome-level assembly of the Caenorhabditis remanei genome.</title>
        <authorList>
            <person name="Teterina A.A."/>
            <person name="Willis J.H."/>
            <person name="Phillips P.C."/>
        </authorList>
    </citation>
    <scope>NUCLEOTIDE SEQUENCE [LARGE SCALE GENOMIC DNA]</scope>
    <source>
        <strain evidence="2 3">PX506</strain>
        <tissue evidence="2">Whole organism</tissue>
    </source>
</reference>
<dbReference type="CTD" id="78774181"/>